<feature type="domain" description="Riboflavin kinase" evidence="16">
    <location>
        <begin position="176"/>
        <end position="300"/>
    </location>
</feature>
<evidence type="ECO:0000256" key="5">
    <source>
        <dbReference type="ARBA" id="ARBA00022643"/>
    </source>
</evidence>
<dbReference type="FunFam" id="2.40.30.30:FF:000003">
    <property type="entry name" value="Riboflavin biosynthesis protein"/>
    <property type="match status" value="1"/>
</dbReference>
<dbReference type="GO" id="GO:0008531">
    <property type="term" value="F:riboflavin kinase activity"/>
    <property type="evidence" value="ECO:0007669"/>
    <property type="project" value="UniProtKB-UniRule"/>
</dbReference>
<keyword evidence="18" id="KW-1185">Reference proteome</keyword>
<dbReference type="UniPathway" id="UPA00277">
    <property type="reaction ID" value="UER00407"/>
</dbReference>
<keyword evidence="9 15" id="KW-0418">Kinase</keyword>
<dbReference type="Proteomes" id="UP000245021">
    <property type="component" value="Unassembled WGS sequence"/>
</dbReference>
<dbReference type="InterPro" id="IPR015864">
    <property type="entry name" value="FAD_synthase"/>
</dbReference>
<gene>
    <name evidence="17" type="primary">ribF</name>
    <name evidence="17" type="ORF">NtB2_01241</name>
</gene>
<dbReference type="OrthoDB" id="9803667at2"/>
<keyword evidence="6 15" id="KW-0808">Transferase</keyword>
<dbReference type="GO" id="GO:0005524">
    <property type="term" value="F:ATP binding"/>
    <property type="evidence" value="ECO:0007669"/>
    <property type="project" value="UniProtKB-UniRule"/>
</dbReference>
<dbReference type="InterPro" id="IPR023465">
    <property type="entry name" value="Riboflavin_kinase_dom_sf"/>
</dbReference>
<keyword evidence="7 15" id="KW-0548">Nucleotidyltransferase</keyword>
<proteinExistence type="inferred from homology"/>
<dbReference type="InterPro" id="IPR014729">
    <property type="entry name" value="Rossmann-like_a/b/a_fold"/>
</dbReference>
<dbReference type="SUPFAM" id="SSF52374">
    <property type="entry name" value="Nucleotidylyl transferase"/>
    <property type="match status" value="1"/>
</dbReference>
<dbReference type="Gene3D" id="3.40.50.620">
    <property type="entry name" value="HUPs"/>
    <property type="match status" value="1"/>
</dbReference>
<dbReference type="SMART" id="SM00904">
    <property type="entry name" value="Flavokinase"/>
    <property type="match status" value="1"/>
</dbReference>
<dbReference type="GO" id="GO:0009398">
    <property type="term" value="P:FMN biosynthetic process"/>
    <property type="evidence" value="ECO:0007669"/>
    <property type="project" value="UniProtKB-UniRule"/>
</dbReference>
<comment type="function">
    <text evidence="1">Catalyzes the phosphorylation of riboflavin to FMN followed by the adenylation of FMN to FAD.</text>
</comment>
<comment type="caution">
    <text evidence="17">The sequence shown here is derived from an EMBL/GenBank/DDBJ whole genome shotgun (WGS) entry which is preliminary data.</text>
</comment>
<evidence type="ECO:0000256" key="13">
    <source>
        <dbReference type="ARBA" id="ARBA00047880"/>
    </source>
</evidence>
<evidence type="ECO:0000256" key="6">
    <source>
        <dbReference type="ARBA" id="ARBA00022679"/>
    </source>
</evidence>
<dbReference type="NCBIfam" id="TIGR00083">
    <property type="entry name" value="ribF"/>
    <property type="match status" value="1"/>
</dbReference>
<dbReference type="AlphaFoldDB" id="A0A2R5HGG0"/>
<dbReference type="SUPFAM" id="SSF82114">
    <property type="entry name" value="Riboflavin kinase-like"/>
    <property type="match status" value="1"/>
</dbReference>
<dbReference type="GO" id="GO:0006747">
    <property type="term" value="P:FAD biosynthetic process"/>
    <property type="evidence" value="ECO:0007669"/>
    <property type="project" value="UniProtKB-UniRule"/>
</dbReference>
<name>A0A2R5HGG0_9LACT</name>
<dbReference type="InterPro" id="IPR015865">
    <property type="entry name" value="Riboflavin_kinase_bac/euk"/>
</dbReference>
<dbReference type="EC" id="2.7.1.26" evidence="15"/>
<dbReference type="UniPathway" id="UPA00276">
    <property type="reaction ID" value="UER00406"/>
</dbReference>
<dbReference type="InterPro" id="IPR023468">
    <property type="entry name" value="Riboflavin_kinase"/>
</dbReference>
<accession>A0A2R5HGG0</accession>
<dbReference type="GO" id="GO:0003919">
    <property type="term" value="F:FMN adenylyltransferase activity"/>
    <property type="evidence" value="ECO:0007669"/>
    <property type="project" value="UniProtKB-UniRule"/>
</dbReference>
<dbReference type="PIRSF" id="PIRSF004491">
    <property type="entry name" value="FAD_Synth"/>
    <property type="match status" value="1"/>
</dbReference>
<evidence type="ECO:0000256" key="4">
    <source>
        <dbReference type="ARBA" id="ARBA00022630"/>
    </source>
</evidence>
<evidence type="ECO:0000259" key="16">
    <source>
        <dbReference type="SMART" id="SM00904"/>
    </source>
</evidence>
<keyword evidence="5 15" id="KW-0288">FMN</keyword>
<dbReference type="CDD" id="cd02064">
    <property type="entry name" value="FAD_synthetase_N"/>
    <property type="match status" value="1"/>
</dbReference>
<dbReference type="RefSeq" id="WP_109246064.1">
    <property type="nucleotide sequence ID" value="NZ_BFFO01000007.1"/>
</dbReference>
<dbReference type="EMBL" id="BFFO01000007">
    <property type="protein sequence ID" value="GBG97104.1"/>
    <property type="molecule type" value="Genomic_DNA"/>
</dbReference>
<dbReference type="GO" id="GO:0009231">
    <property type="term" value="P:riboflavin biosynthetic process"/>
    <property type="evidence" value="ECO:0007669"/>
    <property type="project" value="InterPro"/>
</dbReference>
<dbReference type="Pfam" id="PF06574">
    <property type="entry name" value="FAD_syn"/>
    <property type="match status" value="1"/>
</dbReference>
<protein>
    <recommendedName>
        <fullName evidence="15">Riboflavin biosynthesis protein</fullName>
    </recommendedName>
    <domain>
        <recommendedName>
            <fullName evidence="15">Riboflavin kinase</fullName>
            <ecNumber evidence="15">2.7.1.26</ecNumber>
        </recommendedName>
        <alternativeName>
            <fullName evidence="15">Flavokinase</fullName>
        </alternativeName>
    </domain>
    <domain>
        <recommendedName>
            <fullName evidence="15">FMN adenylyltransferase</fullName>
            <ecNumber evidence="15">2.7.7.2</ecNumber>
        </recommendedName>
        <alternativeName>
            <fullName evidence="15">FAD pyrophosphorylase</fullName>
        </alternativeName>
        <alternativeName>
            <fullName evidence="15">FAD synthase</fullName>
        </alternativeName>
    </domain>
</protein>
<evidence type="ECO:0000256" key="2">
    <source>
        <dbReference type="ARBA" id="ARBA00004726"/>
    </source>
</evidence>
<evidence type="ECO:0000256" key="11">
    <source>
        <dbReference type="ARBA" id="ARBA00022840"/>
    </source>
</evidence>
<keyword evidence="12" id="KW-0511">Multifunctional enzyme</keyword>
<evidence type="ECO:0000313" key="17">
    <source>
        <dbReference type="EMBL" id="GBG97104.1"/>
    </source>
</evidence>
<dbReference type="Pfam" id="PF01687">
    <property type="entry name" value="Flavokinase"/>
    <property type="match status" value="1"/>
</dbReference>
<dbReference type="EC" id="2.7.7.2" evidence="15"/>
<keyword evidence="4 15" id="KW-0285">Flavoprotein</keyword>
<comment type="pathway">
    <text evidence="3 15">Cofactor biosynthesis; FMN biosynthesis; FMN from riboflavin (ATP route): step 1/1.</text>
</comment>
<evidence type="ECO:0000256" key="9">
    <source>
        <dbReference type="ARBA" id="ARBA00022777"/>
    </source>
</evidence>
<evidence type="ECO:0000256" key="3">
    <source>
        <dbReference type="ARBA" id="ARBA00005201"/>
    </source>
</evidence>
<evidence type="ECO:0000256" key="7">
    <source>
        <dbReference type="ARBA" id="ARBA00022695"/>
    </source>
</evidence>
<dbReference type="InterPro" id="IPR002606">
    <property type="entry name" value="Riboflavin_kinase_bac"/>
</dbReference>
<keyword evidence="11 15" id="KW-0067">ATP-binding</keyword>
<evidence type="ECO:0000256" key="1">
    <source>
        <dbReference type="ARBA" id="ARBA00002121"/>
    </source>
</evidence>
<comment type="catalytic activity">
    <reaction evidence="14 15">
        <text>FMN + ATP + H(+) = FAD + diphosphate</text>
        <dbReference type="Rhea" id="RHEA:17237"/>
        <dbReference type="ChEBI" id="CHEBI:15378"/>
        <dbReference type="ChEBI" id="CHEBI:30616"/>
        <dbReference type="ChEBI" id="CHEBI:33019"/>
        <dbReference type="ChEBI" id="CHEBI:57692"/>
        <dbReference type="ChEBI" id="CHEBI:58210"/>
        <dbReference type="EC" id="2.7.7.2"/>
    </reaction>
</comment>
<evidence type="ECO:0000256" key="12">
    <source>
        <dbReference type="ARBA" id="ARBA00023268"/>
    </source>
</evidence>
<evidence type="ECO:0000256" key="10">
    <source>
        <dbReference type="ARBA" id="ARBA00022827"/>
    </source>
</evidence>
<evidence type="ECO:0000256" key="14">
    <source>
        <dbReference type="ARBA" id="ARBA00049494"/>
    </source>
</evidence>
<dbReference type="PANTHER" id="PTHR22749:SF6">
    <property type="entry name" value="RIBOFLAVIN KINASE"/>
    <property type="match status" value="1"/>
</dbReference>
<evidence type="ECO:0000256" key="15">
    <source>
        <dbReference type="PIRNR" id="PIRNR004491"/>
    </source>
</evidence>
<dbReference type="PANTHER" id="PTHR22749">
    <property type="entry name" value="RIBOFLAVIN KINASE/FMN ADENYLYLTRANSFERASE"/>
    <property type="match status" value="1"/>
</dbReference>
<comment type="pathway">
    <text evidence="2 15">Cofactor biosynthesis; FAD biosynthesis; FAD from FMN: step 1/1.</text>
</comment>
<comment type="similarity">
    <text evidence="15">Belongs to the ribF family.</text>
</comment>
<evidence type="ECO:0000313" key="18">
    <source>
        <dbReference type="Proteomes" id="UP000245021"/>
    </source>
</evidence>
<comment type="catalytic activity">
    <reaction evidence="13 15">
        <text>riboflavin + ATP = FMN + ADP + H(+)</text>
        <dbReference type="Rhea" id="RHEA:14357"/>
        <dbReference type="ChEBI" id="CHEBI:15378"/>
        <dbReference type="ChEBI" id="CHEBI:30616"/>
        <dbReference type="ChEBI" id="CHEBI:57986"/>
        <dbReference type="ChEBI" id="CHEBI:58210"/>
        <dbReference type="ChEBI" id="CHEBI:456216"/>
        <dbReference type="EC" id="2.7.1.26"/>
    </reaction>
</comment>
<reference evidence="17 18" key="1">
    <citation type="journal article" date="2018" name="Genome Announc.">
        <title>Draft Genome Sequence of Lactococcus sp. Strain NtB2 (JCM 32569), Isolated from the Gut of the Higher Termite Nasutitermes takasagoensis.</title>
        <authorList>
            <person name="Noda S."/>
            <person name="Aihara C."/>
            <person name="Yuki M."/>
            <person name="Ohkuma M."/>
        </authorList>
    </citation>
    <scope>NUCLEOTIDE SEQUENCE [LARGE SCALE GENOMIC DNA]</scope>
    <source>
        <strain evidence="17 18">NtB2</strain>
    </source>
</reference>
<evidence type="ECO:0000256" key="8">
    <source>
        <dbReference type="ARBA" id="ARBA00022741"/>
    </source>
</evidence>
<sequence length="302" mass="34357">MQIFNYDNITSLPEKTVLVLGYFDGLHRGHQALFEEARKVATVLNLKIAVLTFPEKPTLTFQKFEAEMLLKLTSDVQRERLFEENGVDYLVYKDFTSKFAHQNSSEFLSAIRPKFKPEVIVTGFDYTTGSDMVNLHSTEDLKVINVSEVKDREGKISSSRIREAIQAGNVALANELLGYKYEITGLVVHGFARGRELGYPTANLVIKDFIHLPAAGVYTVDIKEEGTWRRGFASIGYNETFGGKEKTIEVHIFDFSEEIYGESLTVRWLDKIRDMQKFDGIDGLVAQMKRDEEKARNYLAAE</sequence>
<organism evidence="17 18">
    <name type="scientific">Lactococcus termiticola</name>
    <dbReference type="NCBI Taxonomy" id="2169526"/>
    <lineage>
        <taxon>Bacteria</taxon>
        <taxon>Bacillati</taxon>
        <taxon>Bacillota</taxon>
        <taxon>Bacilli</taxon>
        <taxon>Lactobacillales</taxon>
        <taxon>Streptococcaceae</taxon>
        <taxon>Lactococcus</taxon>
    </lineage>
</organism>
<dbReference type="Gene3D" id="2.40.30.30">
    <property type="entry name" value="Riboflavin kinase-like"/>
    <property type="match status" value="1"/>
</dbReference>
<keyword evidence="8 15" id="KW-0547">Nucleotide-binding</keyword>
<keyword evidence="10 15" id="KW-0274">FAD</keyword>
<dbReference type="NCBIfam" id="NF004158">
    <property type="entry name" value="PRK05627.1-1"/>
    <property type="match status" value="1"/>
</dbReference>